<dbReference type="EMBL" id="PDXA01000019">
    <property type="protein sequence ID" value="RYN49896.1"/>
    <property type="molecule type" value="Genomic_DNA"/>
</dbReference>
<dbReference type="AlphaFoldDB" id="A0A4Q4MGI6"/>
<organism evidence="2 3">
    <name type="scientific">Alternaria tenuissima</name>
    <dbReference type="NCBI Taxonomy" id="119927"/>
    <lineage>
        <taxon>Eukaryota</taxon>
        <taxon>Fungi</taxon>
        <taxon>Dikarya</taxon>
        <taxon>Ascomycota</taxon>
        <taxon>Pezizomycotina</taxon>
        <taxon>Dothideomycetes</taxon>
        <taxon>Pleosporomycetidae</taxon>
        <taxon>Pleosporales</taxon>
        <taxon>Pleosporineae</taxon>
        <taxon>Pleosporaceae</taxon>
        <taxon>Alternaria</taxon>
        <taxon>Alternaria sect. Alternaria</taxon>
        <taxon>Alternaria alternata complex</taxon>
    </lineage>
</organism>
<proteinExistence type="predicted"/>
<evidence type="ECO:0000313" key="3">
    <source>
        <dbReference type="Proteomes" id="UP000292402"/>
    </source>
</evidence>
<reference evidence="3" key="1">
    <citation type="journal article" date="2019" name="bioRxiv">
        <title>Genomics, evolutionary history and diagnostics of the Alternaria alternata species group including apple and Asian pear pathotypes.</title>
        <authorList>
            <person name="Armitage A.D."/>
            <person name="Cockerton H.M."/>
            <person name="Sreenivasaprasad S."/>
            <person name="Woodhall J.W."/>
            <person name="Lane C.R."/>
            <person name="Harrison R.J."/>
            <person name="Clarkson J.P."/>
        </authorList>
    </citation>
    <scope>NUCLEOTIDE SEQUENCE [LARGE SCALE GENOMIC DNA]</scope>
    <source>
        <strain evidence="3">FERA 1082</strain>
    </source>
</reference>
<evidence type="ECO:0000256" key="1">
    <source>
        <dbReference type="SAM" id="MobiDB-lite"/>
    </source>
</evidence>
<dbReference type="OrthoDB" id="10268466at2759"/>
<name>A0A4Q4MGI6_9PLEO</name>
<comment type="caution">
    <text evidence="2">The sequence shown here is derived from an EMBL/GenBank/DDBJ whole genome shotgun (WGS) entry which is preliminary data.</text>
</comment>
<dbReference type="Proteomes" id="UP000292402">
    <property type="component" value="Unassembled WGS sequence"/>
</dbReference>
<protein>
    <submittedName>
        <fullName evidence="2">Uncharacterized protein</fullName>
    </submittedName>
</protein>
<gene>
    <name evidence="2" type="ORF">AA0114_g6397</name>
</gene>
<sequence>MQPHGYITHTGRSVEDWDPVNEAIHTPRDELRARLESQDENL</sequence>
<accession>A0A4Q4MGI6</accession>
<feature type="region of interest" description="Disordered" evidence="1">
    <location>
        <begin position="1"/>
        <end position="22"/>
    </location>
</feature>
<evidence type="ECO:0000313" key="2">
    <source>
        <dbReference type="EMBL" id="RYN49896.1"/>
    </source>
</evidence>